<feature type="region of interest" description="Disordered" evidence="1">
    <location>
        <begin position="568"/>
        <end position="609"/>
    </location>
</feature>
<reference evidence="2 3" key="1">
    <citation type="submission" date="2024-01" db="EMBL/GenBank/DDBJ databases">
        <title>Comparative genomics of Cryptococcus and Kwoniella reveals pathogenesis evolution and contrasting modes of karyotype evolution via chromosome fusion or intercentromeric recombination.</title>
        <authorList>
            <person name="Coelho M.A."/>
            <person name="David-Palma M."/>
            <person name="Shea T."/>
            <person name="Bowers K."/>
            <person name="McGinley-Smith S."/>
            <person name="Mohammad A.W."/>
            <person name="Gnirke A."/>
            <person name="Yurkov A.M."/>
            <person name="Nowrousian M."/>
            <person name="Sun S."/>
            <person name="Cuomo C.A."/>
            <person name="Heitman J."/>
        </authorList>
    </citation>
    <scope>NUCLEOTIDE SEQUENCE [LARGE SCALE GENOMIC DNA]</scope>
    <source>
        <strain evidence="2 3">PYCC6329</strain>
    </source>
</reference>
<name>A0AAX4KHH7_9TREE</name>
<accession>A0AAX4KHH7</accession>
<feature type="region of interest" description="Disordered" evidence="1">
    <location>
        <begin position="428"/>
        <end position="466"/>
    </location>
</feature>
<protein>
    <recommendedName>
        <fullName evidence="4">Arrestin C-terminal-like domain-containing protein</fullName>
    </recommendedName>
</protein>
<sequence>MSRPELPHTITSHPYLSISLGLSAHNDEKGDHAIFHPGEELRGTLQLECMAAHTISLGRIEVELVGREHARTKNEVTQKTFWQTSLAFQGLGLPVSNACDEDSLSSRSLAGYHPARKGYALIAITPECLRIDDLHDRVTTFPIRLALPDTLPTSFTTPTALSSYTLHAVVHIYEFPSTRSILHTSTELDILPRVGDGVRKFPSNSTDAVSQAILNGEGDDEVLEIDVKSTNGWAVEGSRVRLGLKVRNETRLPTLPPTLEVVERVIVEQVNGQMIDLDTIVLEWVYAAEELEAVVALPIQVFHPASLSAHMWLEHHSLQTELRDALSPIPPIPRAQRRWSAPLQAVITALTPPTSSRSPHHPFSAAERMSTSDHRPKLHQSRHSISELPTRAGTHPFSAYRPAYHPLPVPPRIDYDYPQPDWSLYAVSDEEESRATRTSRHLRETSEIRGRSVSPPPPPLQSEMSPSIAKAEQTYAINLPPRRATPLHGPRPPSAPRLNIIPATILSPISPEILSPKPIVFTHSDSYFDGQQATTSPESSPPRGGSCRLSKDTVKSLEAMVVDDEPIVVNEAGETPRRRSTRRGSDHRRSILNLFEEENKSSEDGPFEGGLYRAREHRICDHHSSSLGSLEETSKTRSEKQKMSQTGSSSIGALDDKDNATERVTEAETTSNMSTDPFISPDPNKSARGGRGGRVTSARQLFEDKNNRTKSSTGMPVADKKKSLSLPPNLLLTSSRKASTGLVQVGSPKEGVSAGPDHLGGRRSKTSGESPGAGVGAAVGKLRGLIERYESVASATAK</sequence>
<gene>
    <name evidence="2" type="ORF">V865_003551</name>
</gene>
<organism evidence="2 3">
    <name type="scientific">Kwoniella europaea PYCC6329</name>
    <dbReference type="NCBI Taxonomy" id="1423913"/>
    <lineage>
        <taxon>Eukaryota</taxon>
        <taxon>Fungi</taxon>
        <taxon>Dikarya</taxon>
        <taxon>Basidiomycota</taxon>
        <taxon>Agaricomycotina</taxon>
        <taxon>Tremellomycetes</taxon>
        <taxon>Tremellales</taxon>
        <taxon>Cryptococcaceae</taxon>
        <taxon>Kwoniella</taxon>
    </lineage>
</organism>
<evidence type="ECO:0000313" key="2">
    <source>
        <dbReference type="EMBL" id="WWD05474.1"/>
    </source>
</evidence>
<feature type="compositionally biased region" description="Polar residues" evidence="1">
    <location>
        <begin position="528"/>
        <end position="538"/>
    </location>
</feature>
<feature type="region of interest" description="Disordered" evidence="1">
    <location>
        <begin position="623"/>
        <end position="776"/>
    </location>
</feature>
<feature type="compositionally biased region" description="Low complexity" evidence="1">
    <location>
        <begin position="351"/>
        <end position="364"/>
    </location>
</feature>
<keyword evidence="3" id="KW-1185">Reference proteome</keyword>
<dbReference type="GeneID" id="91102354"/>
<feature type="region of interest" description="Disordered" evidence="1">
    <location>
        <begin position="528"/>
        <end position="549"/>
    </location>
</feature>
<dbReference type="AlphaFoldDB" id="A0AAX4KHH7"/>
<dbReference type="InterPro" id="IPR014752">
    <property type="entry name" value="Arrestin-like_C"/>
</dbReference>
<dbReference type="EMBL" id="CP144089">
    <property type="protein sequence ID" value="WWD05474.1"/>
    <property type="molecule type" value="Genomic_DNA"/>
</dbReference>
<feature type="compositionally biased region" description="Low complexity" evidence="1">
    <location>
        <begin position="724"/>
        <end position="735"/>
    </location>
</feature>
<evidence type="ECO:0000313" key="3">
    <source>
        <dbReference type="Proteomes" id="UP001358614"/>
    </source>
</evidence>
<feature type="compositionally biased region" description="Basic and acidic residues" evidence="1">
    <location>
        <begin position="441"/>
        <end position="450"/>
    </location>
</feature>
<proteinExistence type="predicted"/>
<dbReference type="Proteomes" id="UP001358614">
    <property type="component" value="Chromosome 1"/>
</dbReference>
<feature type="compositionally biased region" description="Basic and acidic residues" evidence="1">
    <location>
        <begin position="632"/>
        <end position="642"/>
    </location>
</feature>
<feature type="compositionally biased region" description="Basic and acidic residues" evidence="1">
    <location>
        <begin position="654"/>
        <end position="666"/>
    </location>
</feature>
<evidence type="ECO:0000256" key="1">
    <source>
        <dbReference type="SAM" id="MobiDB-lite"/>
    </source>
</evidence>
<evidence type="ECO:0008006" key="4">
    <source>
        <dbReference type="Google" id="ProtNLM"/>
    </source>
</evidence>
<dbReference type="Gene3D" id="2.60.40.640">
    <property type="match status" value="1"/>
</dbReference>
<dbReference type="RefSeq" id="XP_066083441.1">
    <property type="nucleotide sequence ID" value="XM_066227344.1"/>
</dbReference>
<dbReference type="KEGG" id="ker:91102354"/>
<feature type="region of interest" description="Disordered" evidence="1">
    <location>
        <begin position="351"/>
        <end position="394"/>
    </location>
</feature>
<feature type="compositionally biased region" description="Polar residues" evidence="1">
    <location>
        <begin position="667"/>
        <end position="677"/>
    </location>
</feature>